<dbReference type="EMBL" id="GBRH01191264">
    <property type="protein sequence ID" value="JAE06632.1"/>
    <property type="molecule type" value="Transcribed_RNA"/>
</dbReference>
<name>A0A0A9F2V2_ARUDO</name>
<protein>
    <submittedName>
        <fullName evidence="1">Uncharacterized protein</fullName>
    </submittedName>
</protein>
<proteinExistence type="predicted"/>
<organism evidence="1">
    <name type="scientific">Arundo donax</name>
    <name type="common">Giant reed</name>
    <name type="synonym">Donax arundinaceus</name>
    <dbReference type="NCBI Taxonomy" id="35708"/>
    <lineage>
        <taxon>Eukaryota</taxon>
        <taxon>Viridiplantae</taxon>
        <taxon>Streptophyta</taxon>
        <taxon>Embryophyta</taxon>
        <taxon>Tracheophyta</taxon>
        <taxon>Spermatophyta</taxon>
        <taxon>Magnoliopsida</taxon>
        <taxon>Liliopsida</taxon>
        <taxon>Poales</taxon>
        <taxon>Poaceae</taxon>
        <taxon>PACMAD clade</taxon>
        <taxon>Arundinoideae</taxon>
        <taxon>Arundineae</taxon>
        <taxon>Arundo</taxon>
    </lineage>
</organism>
<evidence type="ECO:0000313" key="1">
    <source>
        <dbReference type="EMBL" id="JAE06632.1"/>
    </source>
</evidence>
<sequence length="22" mass="2530">MHVSVFILTNQVAMAQFFKSQC</sequence>
<accession>A0A0A9F2V2</accession>
<dbReference type="AlphaFoldDB" id="A0A0A9F2V2"/>
<reference evidence="1" key="2">
    <citation type="journal article" date="2015" name="Data Brief">
        <title>Shoot transcriptome of the giant reed, Arundo donax.</title>
        <authorList>
            <person name="Barrero R.A."/>
            <person name="Guerrero F.D."/>
            <person name="Moolhuijzen P."/>
            <person name="Goolsby J.A."/>
            <person name="Tidwell J."/>
            <person name="Bellgard S.E."/>
            <person name="Bellgard M.I."/>
        </authorList>
    </citation>
    <scope>NUCLEOTIDE SEQUENCE</scope>
    <source>
        <tissue evidence="1">Shoot tissue taken approximately 20 cm above the soil surface</tissue>
    </source>
</reference>
<reference evidence="1" key="1">
    <citation type="submission" date="2014-09" db="EMBL/GenBank/DDBJ databases">
        <authorList>
            <person name="Magalhaes I.L.F."/>
            <person name="Oliveira U."/>
            <person name="Santos F.R."/>
            <person name="Vidigal T.H.D.A."/>
            <person name="Brescovit A.D."/>
            <person name="Santos A.J."/>
        </authorList>
    </citation>
    <scope>NUCLEOTIDE SEQUENCE</scope>
    <source>
        <tissue evidence="1">Shoot tissue taken approximately 20 cm above the soil surface</tissue>
    </source>
</reference>